<dbReference type="PANTHER" id="PTHR47234">
    <property type="match status" value="1"/>
</dbReference>
<keyword evidence="14" id="KW-0675">Receptor</keyword>
<evidence type="ECO:0000256" key="10">
    <source>
        <dbReference type="PROSITE-ProRule" id="PRU10144"/>
    </source>
</evidence>
<keyword evidence="7 9" id="KW-0472">Membrane</keyword>
<dbReference type="Proteomes" id="UP000061457">
    <property type="component" value="Chromosome I"/>
</dbReference>
<evidence type="ECO:0000256" key="4">
    <source>
        <dbReference type="ARBA" id="ARBA00022692"/>
    </source>
</evidence>
<dbReference type="InterPro" id="IPR039426">
    <property type="entry name" value="TonB-dep_rcpt-like"/>
</dbReference>
<dbReference type="EMBL" id="CP013187">
    <property type="protein sequence ID" value="ALO41305.1"/>
    <property type="molecule type" value="Genomic_DNA"/>
</dbReference>
<accession>A0A0S2JZ59</accession>
<dbReference type="InterPro" id="IPR037066">
    <property type="entry name" value="Plug_dom_sf"/>
</dbReference>
<evidence type="ECO:0000256" key="5">
    <source>
        <dbReference type="ARBA" id="ARBA00022729"/>
    </source>
</evidence>
<dbReference type="AlphaFoldDB" id="A0A0S2JZ59"/>
<proteinExistence type="inferred from homology"/>
<sequence length="955" mass="104168">MQNNKVAKAVKYAIACSVISTGLSTGVAIANEDTEGKNVERIEVTGSRIQRAEFESASPVASFDAEDIAKSGVTSVDEFLKFIPATSGFQLGATTNNGNDGAKKIDLRGMGFNRTLILINGKRSIGDVNSDGAVDLNQVPMSMVKRIDVLKDGASTIYGTDAIAGVVNIILQDDFEGVRVSGSAGAGTSEWDAKQKTFSVLMGTASDKGSITVALEYNSQEELKQGERDWAHDALYPSAIRDENTGEVLGFEAVASGSSNSRTIRLTGDQRAAIAAAGGPDKASWVVDADTGEVRPYDNTKDVYNYAPVNALITPNDRFQIALNGKYEVADGTNAYVDAFYTQRESLQRLAPDASFGRGQMQYVWDNPNNPFGAADRNPWGVDFSASDLTEAQTDPMKGIHINRRFTESGGRIFTQKAHTYRILAGLEGEIGDGMFYDVSFTHGYNEQLDNTKNYHRFDRWQTITNAVNCAANADCKAAGVLDPFADFGAITPEQMAYLSANSLKDFSYGELRHIIATLSGEIETDFGGGFIGWAAGFENRKEKGESIPDEFSSEGLTTSGASDPQLGSFTADEIYLETFIPVADSLSIEAAIRYSDYENNKGATFDSTNFKVSVDWRPLDSLKVRGGISTGFRAPNISEMNQNQSTGFPTVDFICEFEDIRNDITDQQRANCIADADTAELGYAWQPAYTTEAPEKSLIPEESVTTNIGFVYTVPMDDNLVFSVDYWRISIEDLIGSTPYQLLFNSCMDSKDYSASSCSAFPKDDNGKAMPIASFGLPNDATFAFGNVGELDTSGIDFELDYSTEADLGFTDRIGVRVSGTYNIERVETWVELGLERDMVGNAYPFEIYPELKFTTSFIFGGDNWDANYDLRYISETTDALRPASITDDNIADAVLYHDVSASYSMDNARFSVGISNLLDKDAPRYHSGFNANTAPGTYDTIGRRLFASFKLDF</sequence>
<feature type="domain" description="TonB-dependent receptor-like beta-barrel" evidence="12">
    <location>
        <begin position="426"/>
        <end position="919"/>
    </location>
</feature>
<evidence type="ECO:0000313" key="15">
    <source>
        <dbReference type="Proteomes" id="UP000061457"/>
    </source>
</evidence>
<dbReference type="PATRIC" id="fig|161398.10.peg.799"/>
<evidence type="ECO:0000256" key="3">
    <source>
        <dbReference type="ARBA" id="ARBA00022452"/>
    </source>
</evidence>
<dbReference type="SUPFAM" id="SSF56935">
    <property type="entry name" value="Porins"/>
    <property type="match status" value="1"/>
</dbReference>
<keyword evidence="15" id="KW-1185">Reference proteome</keyword>
<evidence type="ECO:0000259" key="13">
    <source>
        <dbReference type="Pfam" id="PF07715"/>
    </source>
</evidence>
<dbReference type="PANTHER" id="PTHR47234:SF2">
    <property type="entry name" value="TONB-DEPENDENT RECEPTOR"/>
    <property type="match status" value="1"/>
</dbReference>
<comment type="similarity">
    <text evidence="9 11">Belongs to the TonB-dependent receptor family.</text>
</comment>
<reference evidence="14 15" key="1">
    <citation type="submission" date="2015-11" db="EMBL/GenBank/DDBJ databases">
        <authorList>
            <person name="Zhang Y."/>
            <person name="Guo Z."/>
        </authorList>
    </citation>
    <scope>NUCLEOTIDE SEQUENCE [LARGE SCALE GENOMIC DNA]</scope>
    <source>
        <strain evidence="14 15">KCTC 12086</strain>
    </source>
</reference>
<dbReference type="InterPro" id="IPR010917">
    <property type="entry name" value="TonB_rcpt_CS"/>
</dbReference>
<evidence type="ECO:0000256" key="1">
    <source>
        <dbReference type="ARBA" id="ARBA00004571"/>
    </source>
</evidence>
<dbReference type="Gene3D" id="2.40.170.20">
    <property type="entry name" value="TonB-dependent receptor, beta-barrel domain"/>
    <property type="match status" value="1"/>
</dbReference>
<evidence type="ECO:0000256" key="11">
    <source>
        <dbReference type="RuleBase" id="RU003357"/>
    </source>
</evidence>
<dbReference type="Pfam" id="PF00593">
    <property type="entry name" value="TonB_dep_Rec_b-barrel"/>
    <property type="match status" value="1"/>
</dbReference>
<protein>
    <submittedName>
        <fullName evidence="14">Putative TonB-dependent receptor</fullName>
    </submittedName>
</protein>
<dbReference type="GO" id="GO:0009279">
    <property type="term" value="C:cell outer membrane"/>
    <property type="evidence" value="ECO:0007669"/>
    <property type="project" value="UniProtKB-SubCell"/>
</dbReference>
<dbReference type="RefSeq" id="WP_058029056.1">
    <property type="nucleotide sequence ID" value="NZ_CP013187.1"/>
</dbReference>
<keyword evidence="8 9" id="KW-0998">Cell outer membrane</keyword>
<dbReference type="PROSITE" id="PS52016">
    <property type="entry name" value="TONB_DEPENDENT_REC_3"/>
    <property type="match status" value="1"/>
</dbReference>
<organism evidence="14 15">
    <name type="scientific">Pseudoalteromonas phenolica</name>
    <dbReference type="NCBI Taxonomy" id="161398"/>
    <lineage>
        <taxon>Bacteria</taxon>
        <taxon>Pseudomonadati</taxon>
        <taxon>Pseudomonadota</taxon>
        <taxon>Gammaproteobacteria</taxon>
        <taxon>Alteromonadales</taxon>
        <taxon>Pseudoalteromonadaceae</taxon>
        <taxon>Pseudoalteromonas</taxon>
    </lineage>
</organism>
<name>A0A0S2JZ59_9GAMM</name>
<gene>
    <name evidence="14" type="ORF">PP2015_786</name>
</gene>
<keyword evidence="3 9" id="KW-1134">Transmembrane beta strand</keyword>
<dbReference type="Pfam" id="PF07715">
    <property type="entry name" value="Plug"/>
    <property type="match status" value="1"/>
</dbReference>
<dbReference type="InterPro" id="IPR012910">
    <property type="entry name" value="Plug_dom"/>
</dbReference>
<evidence type="ECO:0000256" key="8">
    <source>
        <dbReference type="ARBA" id="ARBA00023237"/>
    </source>
</evidence>
<dbReference type="PROSITE" id="PS01156">
    <property type="entry name" value="TONB_DEPENDENT_REC_2"/>
    <property type="match status" value="1"/>
</dbReference>
<dbReference type="KEGG" id="pphe:PP2015_786"/>
<dbReference type="Gene3D" id="2.170.130.10">
    <property type="entry name" value="TonB-dependent receptor, plug domain"/>
    <property type="match status" value="1"/>
</dbReference>
<keyword evidence="5" id="KW-0732">Signal</keyword>
<evidence type="ECO:0000256" key="2">
    <source>
        <dbReference type="ARBA" id="ARBA00022448"/>
    </source>
</evidence>
<evidence type="ECO:0000256" key="9">
    <source>
        <dbReference type="PROSITE-ProRule" id="PRU01360"/>
    </source>
</evidence>
<dbReference type="InterPro" id="IPR000531">
    <property type="entry name" value="Beta-barrel_TonB"/>
</dbReference>
<comment type="subcellular location">
    <subcellularLocation>
        <location evidence="1 9">Cell outer membrane</location>
        <topology evidence="1 9">Multi-pass membrane protein</topology>
    </subcellularLocation>
</comment>
<keyword evidence="4 9" id="KW-0812">Transmembrane</keyword>
<keyword evidence="2 9" id="KW-0813">Transport</keyword>
<dbReference type="STRING" id="161398.PP2015_786"/>
<feature type="domain" description="TonB-dependent receptor plug" evidence="13">
    <location>
        <begin position="55"/>
        <end position="166"/>
    </location>
</feature>
<evidence type="ECO:0000256" key="6">
    <source>
        <dbReference type="ARBA" id="ARBA00023077"/>
    </source>
</evidence>
<dbReference type="InterPro" id="IPR036942">
    <property type="entry name" value="Beta-barrel_TonB_sf"/>
</dbReference>
<evidence type="ECO:0000256" key="7">
    <source>
        <dbReference type="ARBA" id="ARBA00023136"/>
    </source>
</evidence>
<evidence type="ECO:0000313" key="14">
    <source>
        <dbReference type="EMBL" id="ALO41305.1"/>
    </source>
</evidence>
<feature type="short sequence motif" description="TonB C-terminal box" evidence="10">
    <location>
        <begin position="938"/>
        <end position="955"/>
    </location>
</feature>
<evidence type="ECO:0000259" key="12">
    <source>
        <dbReference type="Pfam" id="PF00593"/>
    </source>
</evidence>
<keyword evidence="6 11" id="KW-0798">TonB box</keyword>